<dbReference type="EMBL" id="AIMB01000008">
    <property type="protein sequence ID" value="EJF89239.1"/>
    <property type="molecule type" value="Genomic_DNA"/>
</dbReference>
<evidence type="ECO:0000256" key="2">
    <source>
        <dbReference type="SAM" id="Coils"/>
    </source>
</evidence>
<evidence type="ECO:0000256" key="3">
    <source>
        <dbReference type="SAM" id="MobiDB-lite"/>
    </source>
</evidence>
<dbReference type="GO" id="GO:0030313">
    <property type="term" value="C:cell envelope"/>
    <property type="evidence" value="ECO:0007669"/>
    <property type="project" value="UniProtKB-SubCell"/>
</dbReference>
<keyword evidence="8" id="KW-1185">Reference proteome</keyword>
<evidence type="ECO:0000259" key="6">
    <source>
        <dbReference type="Pfam" id="PF25944"/>
    </source>
</evidence>
<evidence type="ECO:0000313" key="7">
    <source>
        <dbReference type="EMBL" id="EJF89239.1"/>
    </source>
</evidence>
<feature type="coiled-coil region" evidence="2">
    <location>
        <begin position="101"/>
        <end position="168"/>
    </location>
</feature>
<dbReference type="STRING" id="1094558.ME5_01790"/>
<feature type="region of interest" description="Disordered" evidence="3">
    <location>
        <begin position="411"/>
        <end position="438"/>
    </location>
</feature>
<dbReference type="SUPFAM" id="SSF111369">
    <property type="entry name" value="HlyD-like secretion proteins"/>
    <property type="match status" value="1"/>
</dbReference>
<evidence type="ECO:0000256" key="4">
    <source>
        <dbReference type="SAM" id="SignalP"/>
    </source>
</evidence>
<comment type="caution">
    <text evidence="7">The sequence shown here is derived from an EMBL/GenBank/DDBJ whole genome shotgun (WGS) entry which is preliminary data.</text>
</comment>
<dbReference type="PROSITE" id="PS51257">
    <property type="entry name" value="PROKAR_LIPOPROTEIN"/>
    <property type="match status" value="1"/>
</dbReference>
<dbReference type="InterPro" id="IPR058625">
    <property type="entry name" value="MdtA-like_BSH"/>
</dbReference>
<feature type="domain" description="Multidrug resistance protein MdtA-like barrel-sandwich hybrid" evidence="5">
    <location>
        <begin position="61"/>
        <end position="202"/>
    </location>
</feature>
<protein>
    <submittedName>
        <fullName evidence="7">Efflux transporter, RND family, MFP subunit</fullName>
    </submittedName>
</protein>
<feature type="signal peptide" evidence="4">
    <location>
        <begin position="1"/>
        <end position="22"/>
    </location>
</feature>
<dbReference type="PATRIC" id="fig|1094558.3.peg.1923"/>
<dbReference type="PANTHER" id="PTHR30158">
    <property type="entry name" value="ACRA/E-RELATED COMPONENT OF DRUG EFFLUX TRANSPORTER"/>
    <property type="match status" value="1"/>
</dbReference>
<proteinExistence type="inferred from homology"/>
<dbReference type="HOGENOM" id="CLU_018816_2_1_5"/>
<evidence type="ECO:0000256" key="1">
    <source>
        <dbReference type="ARBA" id="ARBA00009477"/>
    </source>
</evidence>
<dbReference type="Gene3D" id="2.40.50.100">
    <property type="match status" value="1"/>
</dbReference>
<dbReference type="Gene3D" id="1.10.287.470">
    <property type="entry name" value="Helix hairpin bin"/>
    <property type="match status" value="1"/>
</dbReference>
<dbReference type="GO" id="GO:0022857">
    <property type="term" value="F:transmembrane transporter activity"/>
    <property type="evidence" value="ECO:0007669"/>
    <property type="project" value="InterPro"/>
</dbReference>
<accession>J0R117</accession>
<comment type="similarity">
    <text evidence="1">Belongs to the membrane fusion protein (MFP) (TC 8.A.1) family.</text>
</comment>
<feature type="chain" id="PRO_5003738576" evidence="4">
    <location>
        <begin position="23"/>
        <end position="438"/>
    </location>
</feature>
<dbReference type="AlphaFoldDB" id="J0R117"/>
<sequence>MTILKKLSAALVIGALSFALVACGKEESKSTPPSKVSGEVIHKAEIPINYEYAARIVAYRETQVRARVGGILLHRNFVEGSEVKQGDILFEIDPDQYEATVASARAQVAQAQANYDQSVRDANRAEELVIQRVQSTAQRDQAFAKRDADKATLMRAQAELRAAELNLEYTKVAAPISGLTSREAVSEGSLIGTDTTSSLLTTITQLDPTYVNFSFADGEYEQIRNLMSQMQKRGEKIDNLKVTVRFGEGVDYPEQGTVDFTSPTIDEQTGTLGARAIISNPNHRLVPGMFVRVTVTGITLADAITIPEKALMQTSNGQFVYVLKEPKSEAHNENDTKLSASKIEEGARLMEVSQRPVEVVRQLHNGEWLLASAQYDDNDKSQIVKGLGDGDEIVTEGQVYIEQGLARVPPGQSLKVQVTKNKPEQQASDASNSTGSAQ</sequence>
<dbReference type="GO" id="GO:0005886">
    <property type="term" value="C:plasma membrane"/>
    <property type="evidence" value="ECO:0007669"/>
    <property type="project" value="TreeGrafter"/>
</dbReference>
<organism evidence="7 8">
    <name type="scientific">Bartonella tamiae Th239</name>
    <dbReference type="NCBI Taxonomy" id="1094558"/>
    <lineage>
        <taxon>Bacteria</taxon>
        <taxon>Pseudomonadati</taxon>
        <taxon>Pseudomonadota</taxon>
        <taxon>Alphaproteobacteria</taxon>
        <taxon>Hyphomicrobiales</taxon>
        <taxon>Bartonellaceae</taxon>
        <taxon>Bartonella</taxon>
    </lineage>
</organism>
<keyword evidence="2" id="KW-0175">Coiled coil</keyword>
<gene>
    <name evidence="7" type="ORF">ME5_01790</name>
</gene>
<name>J0R117_9HYPH</name>
<dbReference type="Pfam" id="PF25944">
    <property type="entry name" value="Beta-barrel_RND"/>
    <property type="match status" value="1"/>
</dbReference>
<dbReference type="InterPro" id="IPR058626">
    <property type="entry name" value="MdtA-like_b-barrel"/>
</dbReference>
<dbReference type="NCBIfam" id="TIGR01730">
    <property type="entry name" value="RND_mfp"/>
    <property type="match status" value="1"/>
</dbReference>
<feature type="compositionally biased region" description="Polar residues" evidence="3">
    <location>
        <begin position="414"/>
        <end position="438"/>
    </location>
</feature>
<dbReference type="GO" id="GO:0046677">
    <property type="term" value="P:response to antibiotic"/>
    <property type="evidence" value="ECO:0007669"/>
    <property type="project" value="TreeGrafter"/>
</dbReference>
<dbReference type="Gene3D" id="2.40.30.170">
    <property type="match status" value="1"/>
</dbReference>
<evidence type="ECO:0000313" key="8">
    <source>
        <dbReference type="Proteomes" id="UP000008952"/>
    </source>
</evidence>
<dbReference type="Gene3D" id="2.40.420.20">
    <property type="match status" value="1"/>
</dbReference>
<feature type="domain" description="Multidrug resistance protein MdtA-like beta-barrel" evidence="6">
    <location>
        <begin position="210"/>
        <end position="295"/>
    </location>
</feature>
<dbReference type="eggNOG" id="COG0845">
    <property type="taxonomic scope" value="Bacteria"/>
</dbReference>
<dbReference type="OrthoDB" id="9816569at2"/>
<dbReference type="InterPro" id="IPR006143">
    <property type="entry name" value="RND_pump_MFP"/>
</dbReference>
<reference evidence="7 8" key="1">
    <citation type="submission" date="2012-03" db="EMBL/GenBank/DDBJ databases">
        <title>The Genome Sequence of Bartonella tamiae Th239.</title>
        <authorList>
            <consortium name="The Broad Institute Genome Sequencing Platform"/>
            <consortium name="The Broad Institute Genome Sequencing Center for Infectious Disease"/>
            <person name="Feldgarden M."/>
            <person name="Kirby J."/>
            <person name="Kosoy M."/>
            <person name="Birtles R."/>
            <person name="Probert W.S."/>
            <person name="Chiaraviglio L."/>
            <person name="Young S.K."/>
            <person name="Zeng Q."/>
            <person name="Gargeya S."/>
            <person name="Fitzgerald M."/>
            <person name="Haas B."/>
            <person name="Abouelleil A."/>
            <person name="Alvarado L."/>
            <person name="Arachchi H.M."/>
            <person name="Berlin A."/>
            <person name="Chapman S.B."/>
            <person name="Gearin G."/>
            <person name="Goldberg J."/>
            <person name="Griggs A."/>
            <person name="Gujja S."/>
            <person name="Hansen M."/>
            <person name="Heiman D."/>
            <person name="Howarth C."/>
            <person name="Larimer J."/>
            <person name="Lui A."/>
            <person name="MacDonald P.J.P."/>
            <person name="McCowen C."/>
            <person name="Montmayeur A."/>
            <person name="Murphy C."/>
            <person name="Neiman D."/>
            <person name="Pearson M."/>
            <person name="Priest M."/>
            <person name="Roberts A."/>
            <person name="Saif S."/>
            <person name="Shea T."/>
            <person name="Sisk P."/>
            <person name="Stolte C."/>
            <person name="Sykes S."/>
            <person name="Wortman J."/>
            <person name="Nusbaum C."/>
            <person name="Birren B."/>
        </authorList>
    </citation>
    <scope>NUCLEOTIDE SEQUENCE [LARGE SCALE GENOMIC DNA]</scope>
    <source>
        <strain evidence="7 8">Th239</strain>
    </source>
</reference>
<keyword evidence="4" id="KW-0732">Signal</keyword>
<dbReference type="Pfam" id="PF25917">
    <property type="entry name" value="BSH_RND"/>
    <property type="match status" value="1"/>
</dbReference>
<dbReference type="Proteomes" id="UP000008952">
    <property type="component" value="Unassembled WGS sequence"/>
</dbReference>
<dbReference type="RefSeq" id="WP_008040426.1">
    <property type="nucleotide sequence ID" value="NZ_JH725147.1"/>
</dbReference>
<evidence type="ECO:0000259" key="5">
    <source>
        <dbReference type="Pfam" id="PF25917"/>
    </source>
</evidence>